<sequence>MDANNDPFSDFFNFDFEEQDTKKTEKVTPQKDQALQNANLKYIPKHDYDGWFHTTTSIPILLRSKGGPTQVKQSIEHLYFHRKFEESLRLSLEYIEFVEQSNKLSDQKEIKIHNPNRLNNPREILEIASRSALQLKNVKLAVKFIDKLASGLEKVSNEPGHMRLRGMIYAKGGRYADDFTTDIMKITTQGIFQSTIITKLALICIKRAYELMLITPWATSVSYINSRFTQEKREIEYLIDYLEKVDDNFEETMTLSNNLEENETAKSMIAEYGFDLEMIKWILVESKTNVNGVYLMDQERLSKDL</sequence>
<organism evidence="1 2">
    <name type="scientific">Funneliformis mosseae</name>
    <name type="common">Endomycorrhizal fungus</name>
    <name type="synonym">Glomus mosseae</name>
    <dbReference type="NCBI Taxonomy" id="27381"/>
    <lineage>
        <taxon>Eukaryota</taxon>
        <taxon>Fungi</taxon>
        <taxon>Fungi incertae sedis</taxon>
        <taxon>Mucoromycota</taxon>
        <taxon>Glomeromycotina</taxon>
        <taxon>Glomeromycetes</taxon>
        <taxon>Glomerales</taxon>
        <taxon>Glomeraceae</taxon>
        <taxon>Funneliformis</taxon>
    </lineage>
</organism>
<dbReference type="EMBL" id="CAJVPP010002582">
    <property type="protein sequence ID" value="CAG8604832.1"/>
    <property type="molecule type" value="Genomic_DNA"/>
</dbReference>
<gene>
    <name evidence="1" type="ORF">FMOSSE_LOCUS9144</name>
</gene>
<proteinExistence type="predicted"/>
<name>A0A9N9GIQ4_FUNMO</name>
<keyword evidence="2" id="KW-1185">Reference proteome</keyword>
<dbReference type="Proteomes" id="UP000789375">
    <property type="component" value="Unassembled WGS sequence"/>
</dbReference>
<evidence type="ECO:0000313" key="1">
    <source>
        <dbReference type="EMBL" id="CAG8604832.1"/>
    </source>
</evidence>
<protein>
    <submittedName>
        <fullName evidence="1">5811_t:CDS:1</fullName>
    </submittedName>
</protein>
<accession>A0A9N9GIQ4</accession>
<comment type="caution">
    <text evidence="1">The sequence shown here is derived from an EMBL/GenBank/DDBJ whole genome shotgun (WGS) entry which is preliminary data.</text>
</comment>
<reference evidence="1" key="1">
    <citation type="submission" date="2021-06" db="EMBL/GenBank/DDBJ databases">
        <authorList>
            <person name="Kallberg Y."/>
            <person name="Tangrot J."/>
            <person name="Rosling A."/>
        </authorList>
    </citation>
    <scope>NUCLEOTIDE SEQUENCE</scope>
    <source>
        <strain evidence="1">87-6 pot B 2015</strain>
    </source>
</reference>
<dbReference type="AlphaFoldDB" id="A0A9N9GIQ4"/>
<evidence type="ECO:0000313" key="2">
    <source>
        <dbReference type="Proteomes" id="UP000789375"/>
    </source>
</evidence>